<proteinExistence type="predicted"/>
<dbReference type="Proteomes" id="UP001159363">
    <property type="component" value="Chromosome 14"/>
</dbReference>
<dbReference type="EMBL" id="JARBHB010000015">
    <property type="protein sequence ID" value="KAJ8867387.1"/>
    <property type="molecule type" value="Genomic_DNA"/>
</dbReference>
<accession>A0ABQ9G7F5</accession>
<feature type="non-terminal residue" evidence="2">
    <location>
        <position position="480"/>
    </location>
</feature>
<name>A0ABQ9G7F5_9NEOP</name>
<reference evidence="2 3" key="1">
    <citation type="submission" date="2023-02" db="EMBL/GenBank/DDBJ databases">
        <title>LHISI_Scaffold_Assembly.</title>
        <authorList>
            <person name="Stuart O.P."/>
            <person name="Cleave R."/>
            <person name="Magrath M.J.L."/>
            <person name="Mikheyev A.S."/>
        </authorList>
    </citation>
    <scope>NUCLEOTIDE SEQUENCE [LARGE SCALE GENOMIC DNA]</scope>
    <source>
        <strain evidence="2">Daus_M_001</strain>
        <tissue evidence="2">Leg muscle</tissue>
    </source>
</reference>
<evidence type="ECO:0000256" key="1">
    <source>
        <dbReference type="SAM" id="MobiDB-lite"/>
    </source>
</evidence>
<protein>
    <submittedName>
        <fullName evidence="2">Uncharacterized protein</fullName>
    </submittedName>
</protein>
<feature type="region of interest" description="Disordered" evidence="1">
    <location>
        <begin position="1"/>
        <end position="42"/>
    </location>
</feature>
<organism evidence="2 3">
    <name type="scientific">Dryococelus australis</name>
    <dbReference type="NCBI Taxonomy" id="614101"/>
    <lineage>
        <taxon>Eukaryota</taxon>
        <taxon>Metazoa</taxon>
        <taxon>Ecdysozoa</taxon>
        <taxon>Arthropoda</taxon>
        <taxon>Hexapoda</taxon>
        <taxon>Insecta</taxon>
        <taxon>Pterygota</taxon>
        <taxon>Neoptera</taxon>
        <taxon>Polyneoptera</taxon>
        <taxon>Phasmatodea</taxon>
        <taxon>Verophasmatodea</taxon>
        <taxon>Anareolatae</taxon>
        <taxon>Phasmatidae</taxon>
        <taxon>Eurycanthinae</taxon>
        <taxon>Dryococelus</taxon>
    </lineage>
</organism>
<evidence type="ECO:0000313" key="2">
    <source>
        <dbReference type="EMBL" id="KAJ8867387.1"/>
    </source>
</evidence>
<evidence type="ECO:0000313" key="3">
    <source>
        <dbReference type="Proteomes" id="UP001159363"/>
    </source>
</evidence>
<comment type="caution">
    <text evidence="2">The sequence shown here is derived from an EMBL/GenBank/DDBJ whole genome shotgun (WGS) entry which is preliminary data.</text>
</comment>
<keyword evidence="3" id="KW-1185">Reference proteome</keyword>
<gene>
    <name evidence="2" type="ORF">PR048_031188</name>
</gene>
<sequence length="480" mass="54386">MRMIEMSMEQRRNEKVGGNGRSPRKPADQRHRPARFPTFENPGETRADFRSVGFLLIVVRVALPRVTAAPFYSATREKHHLLSDSRKSTPREQAYAIPTGVSVATRWHTRCRSRRGSVDSVIADSRGCNQRPFSFQRGGLFQPDPELWDLAGEGRGGPQMKRRGGPTRARRAYGFRSWQASVAPERASRDRRPITEHPRIQKWNSHVYNAPETPASLDIPGSRLSISALYRRNVRVWEMEASRENPLTSGIVRHDSHMQCANPGVTRPGIESGSPWWEASKLTAQPPRPLTLFKEEGELASETMKEQSGRGGEEARATTDINETVYFSSSEQKKKRIPTFFHYTRALIHHLVIRLLEALKVKRFGSRHVTAMGVVLNRDLPEQVTVLQFTTVDGFMPTSCAAADDAQSACGYEWIFDSAVSSTATTRPPFRLIGFDCQWRRGIVPDDARWSAGFLDSYALEFQRCSILTPPHHRRLLRPR</sequence>